<evidence type="ECO:0000256" key="1">
    <source>
        <dbReference type="SAM" id="MobiDB-lite"/>
    </source>
</evidence>
<name>A0A6G1BVM6_9ORYZ</name>
<reference evidence="2 3" key="1">
    <citation type="submission" date="2019-11" db="EMBL/GenBank/DDBJ databases">
        <title>Whole genome sequence of Oryza granulata.</title>
        <authorList>
            <person name="Li W."/>
        </authorList>
    </citation>
    <scope>NUCLEOTIDE SEQUENCE [LARGE SCALE GENOMIC DNA]</scope>
    <source>
        <strain evidence="3">cv. Menghai</strain>
        <tissue evidence="2">Leaf</tissue>
    </source>
</reference>
<dbReference type="EMBL" id="SPHZ02000011">
    <property type="protein sequence ID" value="KAF0892049.1"/>
    <property type="molecule type" value="Genomic_DNA"/>
</dbReference>
<gene>
    <name evidence="2" type="ORF">E2562_012520</name>
</gene>
<dbReference type="AlphaFoldDB" id="A0A6G1BVM6"/>
<evidence type="ECO:0000313" key="2">
    <source>
        <dbReference type="EMBL" id="KAF0892049.1"/>
    </source>
</evidence>
<sequence>MSLDVQHISTHQKTLLLKNKLLDVDGTNMSYDEKLQRVGFAEDNPEIVHPEGHGSGDTNASNQHTTPMGQTIARIGNFWVEHQTFRINESKKLCGNETGEEHCKSLSCP</sequence>
<protein>
    <submittedName>
        <fullName evidence="2">Uncharacterized protein</fullName>
    </submittedName>
</protein>
<organism evidence="2 3">
    <name type="scientific">Oryza meyeriana var. granulata</name>
    <dbReference type="NCBI Taxonomy" id="110450"/>
    <lineage>
        <taxon>Eukaryota</taxon>
        <taxon>Viridiplantae</taxon>
        <taxon>Streptophyta</taxon>
        <taxon>Embryophyta</taxon>
        <taxon>Tracheophyta</taxon>
        <taxon>Spermatophyta</taxon>
        <taxon>Magnoliopsida</taxon>
        <taxon>Liliopsida</taxon>
        <taxon>Poales</taxon>
        <taxon>Poaceae</taxon>
        <taxon>BOP clade</taxon>
        <taxon>Oryzoideae</taxon>
        <taxon>Oryzeae</taxon>
        <taxon>Oryzinae</taxon>
        <taxon>Oryza</taxon>
        <taxon>Oryza meyeriana</taxon>
    </lineage>
</organism>
<proteinExistence type="predicted"/>
<comment type="caution">
    <text evidence="2">The sequence shown here is derived from an EMBL/GenBank/DDBJ whole genome shotgun (WGS) entry which is preliminary data.</text>
</comment>
<accession>A0A6G1BVM6</accession>
<keyword evidence="3" id="KW-1185">Reference proteome</keyword>
<evidence type="ECO:0000313" key="3">
    <source>
        <dbReference type="Proteomes" id="UP000479710"/>
    </source>
</evidence>
<feature type="compositionally biased region" description="Polar residues" evidence="1">
    <location>
        <begin position="56"/>
        <end position="66"/>
    </location>
</feature>
<dbReference type="Proteomes" id="UP000479710">
    <property type="component" value="Unassembled WGS sequence"/>
</dbReference>
<feature type="region of interest" description="Disordered" evidence="1">
    <location>
        <begin position="42"/>
        <end position="66"/>
    </location>
</feature>